<accession>A0A2K1PYP8</accession>
<evidence type="ECO:0000313" key="1">
    <source>
        <dbReference type="EMBL" id="PNS07915.1"/>
    </source>
</evidence>
<keyword evidence="2" id="KW-1185">Reference proteome</keyword>
<evidence type="ECO:0008006" key="3">
    <source>
        <dbReference type="Google" id="ProtNLM"/>
    </source>
</evidence>
<dbReference type="RefSeq" id="WP_103075561.1">
    <property type="nucleotide sequence ID" value="NZ_NPZB01000002.1"/>
</dbReference>
<comment type="caution">
    <text evidence="1">The sequence shown here is derived from an EMBL/GenBank/DDBJ whole genome shotgun (WGS) entry which is preliminary data.</text>
</comment>
<dbReference type="EMBL" id="NPZB01000002">
    <property type="protein sequence ID" value="PNS07915.1"/>
    <property type="molecule type" value="Genomic_DNA"/>
</dbReference>
<reference evidence="1 2" key="1">
    <citation type="submission" date="2017-08" db="EMBL/GenBank/DDBJ databases">
        <title>Lysobacter sylvestris genome.</title>
        <authorList>
            <person name="Zhang D.-C."/>
            <person name="Albuquerque L."/>
            <person name="Franca L."/>
            <person name="Froufe H.J.C."/>
            <person name="Barroso C."/>
            <person name="Egas C."/>
            <person name="Da Costa M."/>
            <person name="Margesin R."/>
        </authorList>
    </citation>
    <scope>NUCLEOTIDE SEQUENCE [LARGE SCALE GENOMIC DNA]</scope>
    <source>
        <strain evidence="1 2">AM20-91</strain>
    </source>
</reference>
<dbReference type="Proteomes" id="UP000236220">
    <property type="component" value="Unassembled WGS sequence"/>
</dbReference>
<name>A0A2K1PYP8_9GAMM</name>
<evidence type="ECO:0000313" key="2">
    <source>
        <dbReference type="Proteomes" id="UP000236220"/>
    </source>
</evidence>
<organism evidence="1 2">
    <name type="scientific">Solilutibacter silvestris</name>
    <dbReference type="NCBI Taxonomy" id="1645665"/>
    <lineage>
        <taxon>Bacteria</taxon>
        <taxon>Pseudomonadati</taxon>
        <taxon>Pseudomonadota</taxon>
        <taxon>Gammaproteobacteria</taxon>
        <taxon>Lysobacterales</taxon>
        <taxon>Lysobacteraceae</taxon>
        <taxon>Solilutibacter</taxon>
    </lineage>
</organism>
<protein>
    <recommendedName>
        <fullName evidence="3">DUF2939 domain-containing protein</fullName>
    </recommendedName>
</protein>
<proteinExistence type="predicted"/>
<dbReference type="Pfam" id="PF11159">
    <property type="entry name" value="DUF2939"/>
    <property type="match status" value="1"/>
</dbReference>
<dbReference type="InterPro" id="IPR021330">
    <property type="entry name" value="DUF2939"/>
</dbReference>
<dbReference type="AlphaFoldDB" id="A0A2K1PYP8"/>
<gene>
    <name evidence="1" type="ORF">Lysil_2091</name>
</gene>
<dbReference type="OrthoDB" id="5739641at2"/>
<sequence>MTRTQRRISIITVVVLALLVAAWCSGPYIAMHGLRKAIADKDLAALETHVDFVALRASLSPQIEDRIARGISARLGSGANGGLAGQAAKVISDNAVNMMATPAGIGVLLQGDALYKQASGDTVGDGVVKQARPVDPFSNAHGRFESPTRYVATVTTSGGDVGFVFEPRGLRWKITNIRLPAPKHD</sequence>